<organism evidence="2 3">
    <name type="scientific">Georgenia halophila</name>
    <dbReference type="NCBI Taxonomy" id="620889"/>
    <lineage>
        <taxon>Bacteria</taxon>
        <taxon>Bacillati</taxon>
        <taxon>Actinomycetota</taxon>
        <taxon>Actinomycetes</taxon>
        <taxon>Micrococcales</taxon>
        <taxon>Bogoriellaceae</taxon>
        <taxon>Georgenia</taxon>
    </lineage>
</organism>
<feature type="transmembrane region" description="Helical" evidence="1">
    <location>
        <begin position="42"/>
        <end position="65"/>
    </location>
</feature>
<accession>A0ABP8LGL5</accession>
<keyword evidence="3" id="KW-1185">Reference proteome</keyword>
<keyword evidence="1" id="KW-1133">Transmembrane helix</keyword>
<evidence type="ECO:0000256" key="1">
    <source>
        <dbReference type="SAM" id="Phobius"/>
    </source>
</evidence>
<name>A0ABP8LGL5_9MICO</name>
<dbReference type="EMBL" id="BAABGN010000012">
    <property type="protein sequence ID" value="GAA4428622.1"/>
    <property type="molecule type" value="Genomic_DNA"/>
</dbReference>
<sequence length="149" mass="15732">MGSRSAARHIPGHPDFQLGAWLLVLLMVAFAARALRLTRGSVSSWIVALAAATVAVWFAPAHLWWLPLAVGVGCVVHVAGDALTTQGPTPVAVHANPCGSHPAVASQRLHVATDLGNSRLRTRMGSRPDREPLLAWMLIQAAGGWSSNP</sequence>
<dbReference type="Proteomes" id="UP001500622">
    <property type="component" value="Unassembled WGS sequence"/>
</dbReference>
<feature type="transmembrane region" description="Helical" evidence="1">
    <location>
        <begin position="18"/>
        <end position="35"/>
    </location>
</feature>
<protein>
    <recommendedName>
        <fullName evidence="4">LexA-binding, inner membrane-associated hydrolase</fullName>
    </recommendedName>
</protein>
<keyword evidence="1" id="KW-0812">Transmembrane</keyword>
<keyword evidence="1" id="KW-0472">Membrane</keyword>
<gene>
    <name evidence="2" type="ORF">GCM10023169_29970</name>
</gene>
<comment type="caution">
    <text evidence="2">The sequence shown here is derived from an EMBL/GenBank/DDBJ whole genome shotgun (WGS) entry which is preliminary data.</text>
</comment>
<proteinExistence type="predicted"/>
<reference evidence="3" key="1">
    <citation type="journal article" date="2019" name="Int. J. Syst. Evol. Microbiol.">
        <title>The Global Catalogue of Microorganisms (GCM) 10K type strain sequencing project: providing services to taxonomists for standard genome sequencing and annotation.</title>
        <authorList>
            <consortium name="The Broad Institute Genomics Platform"/>
            <consortium name="The Broad Institute Genome Sequencing Center for Infectious Disease"/>
            <person name="Wu L."/>
            <person name="Ma J."/>
        </authorList>
    </citation>
    <scope>NUCLEOTIDE SEQUENCE [LARGE SCALE GENOMIC DNA]</scope>
    <source>
        <strain evidence="3">JCM 17810</strain>
    </source>
</reference>
<evidence type="ECO:0008006" key="4">
    <source>
        <dbReference type="Google" id="ProtNLM"/>
    </source>
</evidence>
<evidence type="ECO:0000313" key="2">
    <source>
        <dbReference type="EMBL" id="GAA4428622.1"/>
    </source>
</evidence>
<evidence type="ECO:0000313" key="3">
    <source>
        <dbReference type="Proteomes" id="UP001500622"/>
    </source>
</evidence>